<evidence type="ECO:0000259" key="1">
    <source>
        <dbReference type="Pfam" id="PF26366"/>
    </source>
</evidence>
<accession>A0ABV3LQ08</accession>
<sequence length="304" mass="32915">MTATGCVTVHGEREVVPAATKAEAARALKDFLAAYNKADKELDPALDAARITGPLGAINQAGLKSRGVQHPDGNKHHVPLELTDVTYSIPKKAGWPRWFLADTKANRRADLRWLWVFTKAGPDDLWRATYLNLVSPKKMPELKKDADGWAEPVDVAAKNLAIPPARLGRKYTSYLKSGGEDFAPGDHTSGWKAIRDKNGKRAGLAVQYIDEPQNAGSFAPLGLRTEDGGALVFFSTRHYEKQTAFKGLSPRVDADAKALLKGEVRQSLLLTRAANQVVVDPLRSGGGKVTFLGRIQGLTAAQGD</sequence>
<dbReference type="Proteomes" id="UP001553843">
    <property type="component" value="Unassembled WGS sequence"/>
</dbReference>
<feature type="domain" description="DUF8094" evidence="1">
    <location>
        <begin position="15"/>
        <end position="303"/>
    </location>
</feature>
<organism evidence="2 3">
    <name type="scientific">Streptomyces huasconensis</name>
    <dbReference type="NCBI Taxonomy" id="1854574"/>
    <lineage>
        <taxon>Bacteria</taxon>
        <taxon>Bacillati</taxon>
        <taxon>Actinomycetota</taxon>
        <taxon>Actinomycetes</taxon>
        <taxon>Kitasatosporales</taxon>
        <taxon>Streptomycetaceae</taxon>
        <taxon>Streptomyces</taxon>
    </lineage>
</organism>
<comment type="caution">
    <text evidence="2">The sequence shown here is derived from an EMBL/GenBank/DDBJ whole genome shotgun (WGS) entry which is preliminary data.</text>
</comment>
<gene>
    <name evidence="2" type="ORF">AB0887_05585</name>
</gene>
<dbReference type="Pfam" id="PF26366">
    <property type="entry name" value="DUF8094"/>
    <property type="match status" value="1"/>
</dbReference>
<evidence type="ECO:0000313" key="3">
    <source>
        <dbReference type="Proteomes" id="UP001553843"/>
    </source>
</evidence>
<reference evidence="2 3" key="1">
    <citation type="submission" date="2024-06" db="EMBL/GenBank/DDBJ databases">
        <title>The Natural Products Discovery Center: Release of the First 8490 Sequenced Strains for Exploring Actinobacteria Biosynthetic Diversity.</title>
        <authorList>
            <person name="Kalkreuter E."/>
            <person name="Kautsar S.A."/>
            <person name="Yang D."/>
            <person name="Bader C.D."/>
            <person name="Teijaro C.N."/>
            <person name="Fluegel L."/>
            <person name="Davis C.M."/>
            <person name="Simpson J.R."/>
            <person name="Lauterbach L."/>
            <person name="Steele A.D."/>
            <person name="Gui C."/>
            <person name="Meng S."/>
            <person name="Li G."/>
            <person name="Viehrig K."/>
            <person name="Ye F."/>
            <person name="Su P."/>
            <person name="Kiefer A.F."/>
            <person name="Nichols A."/>
            <person name="Cepeda A.J."/>
            <person name="Yan W."/>
            <person name="Fan B."/>
            <person name="Jiang Y."/>
            <person name="Adhikari A."/>
            <person name="Zheng C.-J."/>
            <person name="Schuster L."/>
            <person name="Cowan T.M."/>
            <person name="Smanski M.J."/>
            <person name="Chevrette M.G."/>
            <person name="De Carvalho L.P.S."/>
            <person name="Shen B."/>
        </authorList>
    </citation>
    <scope>NUCLEOTIDE SEQUENCE [LARGE SCALE GENOMIC DNA]</scope>
    <source>
        <strain evidence="2 3">NPDC047833</strain>
    </source>
</reference>
<dbReference type="RefSeq" id="WP_359775178.1">
    <property type="nucleotide sequence ID" value="NZ_JBEYRR010000002.1"/>
</dbReference>
<protein>
    <recommendedName>
        <fullName evidence="1">DUF8094 domain-containing protein</fullName>
    </recommendedName>
</protein>
<evidence type="ECO:0000313" key="2">
    <source>
        <dbReference type="EMBL" id="MEW2361435.1"/>
    </source>
</evidence>
<dbReference type="InterPro" id="IPR058407">
    <property type="entry name" value="DUF8094"/>
</dbReference>
<dbReference type="EMBL" id="JBEYRS010000002">
    <property type="protein sequence ID" value="MEW2361435.1"/>
    <property type="molecule type" value="Genomic_DNA"/>
</dbReference>
<proteinExistence type="predicted"/>
<keyword evidence="3" id="KW-1185">Reference proteome</keyword>
<name>A0ABV3LQ08_9ACTN</name>